<keyword evidence="5 12" id="KW-0812">Transmembrane</keyword>
<comment type="similarity">
    <text evidence="11">Belongs to the Ca(2+):cation antiporter (CaCA) (TC 2.A.19) family. Cation/calcium exchanger (CCX) subfamily.</text>
</comment>
<feature type="transmembrane region" description="Helical" evidence="12">
    <location>
        <begin position="181"/>
        <end position="203"/>
    </location>
</feature>
<dbReference type="PANTHER" id="PTHR12266">
    <property type="entry name" value="NA+/CA2+ K+ INDEPENDENT EXCHANGER"/>
    <property type="match status" value="1"/>
</dbReference>
<keyword evidence="15" id="KW-1185">Reference proteome</keyword>
<gene>
    <name evidence="14" type="ORF">V6N11_071923</name>
</gene>
<keyword evidence="7 12" id="KW-1133">Transmembrane helix</keyword>
<keyword evidence="2" id="KW-0813">Transport</keyword>
<keyword evidence="10" id="KW-0406">Ion transport</keyword>
<reference evidence="14 15" key="1">
    <citation type="journal article" date="2024" name="G3 (Bethesda)">
        <title>Genome assembly of Hibiscus sabdariffa L. provides insights into metabolisms of medicinal natural products.</title>
        <authorList>
            <person name="Kim T."/>
        </authorList>
    </citation>
    <scope>NUCLEOTIDE SEQUENCE [LARGE SCALE GENOMIC DNA]</scope>
    <source>
        <strain evidence="14">TK-2024</strain>
        <tissue evidence="14">Old leaves</tissue>
    </source>
</reference>
<evidence type="ECO:0000256" key="7">
    <source>
        <dbReference type="ARBA" id="ARBA00022989"/>
    </source>
</evidence>
<evidence type="ECO:0000256" key="12">
    <source>
        <dbReference type="SAM" id="Phobius"/>
    </source>
</evidence>
<accession>A0ABR2U1J7</accession>
<comment type="subcellular location">
    <subcellularLocation>
        <location evidence="1">Membrane</location>
        <topology evidence="1">Multi-pass membrane protein</topology>
    </subcellularLocation>
</comment>
<organism evidence="14 15">
    <name type="scientific">Hibiscus sabdariffa</name>
    <name type="common">roselle</name>
    <dbReference type="NCBI Taxonomy" id="183260"/>
    <lineage>
        <taxon>Eukaryota</taxon>
        <taxon>Viridiplantae</taxon>
        <taxon>Streptophyta</taxon>
        <taxon>Embryophyta</taxon>
        <taxon>Tracheophyta</taxon>
        <taxon>Spermatophyta</taxon>
        <taxon>Magnoliopsida</taxon>
        <taxon>eudicotyledons</taxon>
        <taxon>Gunneridae</taxon>
        <taxon>Pentapetalae</taxon>
        <taxon>rosids</taxon>
        <taxon>malvids</taxon>
        <taxon>Malvales</taxon>
        <taxon>Malvaceae</taxon>
        <taxon>Malvoideae</taxon>
        <taxon>Hibiscus</taxon>
    </lineage>
</organism>
<evidence type="ECO:0000256" key="1">
    <source>
        <dbReference type="ARBA" id="ARBA00004141"/>
    </source>
</evidence>
<comment type="caution">
    <text evidence="14">The sequence shown here is derived from an EMBL/GenBank/DDBJ whole genome shotgun (WGS) entry which is preliminary data.</text>
</comment>
<evidence type="ECO:0000256" key="3">
    <source>
        <dbReference type="ARBA" id="ARBA00022449"/>
    </source>
</evidence>
<protein>
    <recommendedName>
        <fullName evidence="13">Sodium/calcium exchanger membrane region domain-containing protein</fullName>
    </recommendedName>
</protein>
<proteinExistence type="inferred from homology"/>
<evidence type="ECO:0000256" key="10">
    <source>
        <dbReference type="ARBA" id="ARBA00023201"/>
    </source>
</evidence>
<evidence type="ECO:0000256" key="11">
    <source>
        <dbReference type="ARBA" id="ARBA00038187"/>
    </source>
</evidence>
<dbReference type="EMBL" id="JBBPBN010000003">
    <property type="protein sequence ID" value="KAK9043587.1"/>
    <property type="molecule type" value="Genomic_DNA"/>
</dbReference>
<evidence type="ECO:0000256" key="9">
    <source>
        <dbReference type="ARBA" id="ARBA00023136"/>
    </source>
</evidence>
<dbReference type="PANTHER" id="PTHR12266:SF18">
    <property type="entry name" value="CATION_CALCIUM EXCHANGER 2"/>
    <property type="match status" value="1"/>
</dbReference>
<keyword evidence="6" id="KW-0630">Potassium</keyword>
<evidence type="ECO:0000256" key="2">
    <source>
        <dbReference type="ARBA" id="ARBA00022448"/>
    </source>
</evidence>
<evidence type="ECO:0000259" key="13">
    <source>
        <dbReference type="Pfam" id="PF01699"/>
    </source>
</evidence>
<feature type="transmembrane region" description="Helical" evidence="12">
    <location>
        <begin position="155"/>
        <end position="175"/>
    </location>
</feature>
<evidence type="ECO:0000256" key="5">
    <source>
        <dbReference type="ARBA" id="ARBA00022692"/>
    </source>
</evidence>
<keyword evidence="8" id="KW-0915">Sodium</keyword>
<feature type="transmembrane region" description="Helical" evidence="12">
    <location>
        <begin position="73"/>
        <end position="90"/>
    </location>
</feature>
<name>A0ABR2U1J7_9ROSI</name>
<evidence type="ECO:0000313" key="14">
    <source>
        <dbReference type="EMBL" id="KAK9043587.1"/>
    </source>
</evidence>
<dbReference type="InterPro" id="IPR004837">
    <property type="entry name" value="NaCa_Exmemb"/>
</dbReference>
<feature type="transmembrane region" description="Helical" evidence="12">
    <location>
        <begin position="122"/>
        <end position="143"/>
    </location>
</feature>
<evidence type="ECO:0000313" key="15">
    <source>
        <dbReference type="Proteomes" id="UP001396334"/>
    </source>
</evidence>
<evidence type="ECO:0000256" key="4">
    <source>
        <dbReference type="ARBA" id="ARBA00022538"/>
    </source>
</evidence>
<evidence type="ECO:0000256" key="6">
    <source>
        <dbReference type="ARBA" id="ARBA00022958"/>
    </source>
</evidence>
<keyword evidence="3" id="KW-0050">Antiport</keyword>
<keyword evidence="4" id="KW-0633">Potassium transport</keyword>
<dbReference type="Proteomes" id="UP001396334">
    <property type="component" value="Unassembled WGS sequence"/>
</dbReference>
<keyword evidence="9 12" id="KW-0472">Membrane</keyword>
<keyword evidence="10" id="KW-0739">Sodium transport</keyword>
<sequence>MGNWVSTYGNTSKRSSGIVVLSSNNSQQDCKVLENLDDYRAKCSSLKIYSPCVSQGYIDYIYLFYCNFGGFPLLGHFLIILWLLVLFYLLGNTTSEYFCYSLESLSVIFKFSLTVADVTLLSLVMGGAFLVTCVVVGTIRTLVHHKRVWVNKLAFIRDACFLLMVIVSLILILAYGKISLWQAMAFSSMYVVYIILVYVIYVFRKSGGTYNIDFDSSYNNGLIISMLDGVERVELDGVEEGNLENDGK</sequence>
<dbReference type="InterPro" id="IPR051359">
    <property type="entry name" value="CaCA_antiporter"/>
</dbReference>
<evidence type="ECO:0000256" key="8">
    <source>
        <dbReference type="ARBA" id="ARBA00023053"/>
    </source>
</evidence>
<dbReference type="Pfam" id="PF01699">
    <property type="entry name" value="Na_Ca_ex"/>
    <property type="match status" value="1"/>
</dbReference>
<feature type="domain" description="Sodium/calcium exchanger membrane region" evidence="13">
    <location>
        <begin position="123"/>
        <end position="198"/>
    </location>
</feature>